<accession>A0A1I0PG64</accession>
<dbReference type="EMBL" id="FOJB01000001">
    <property type="protein sequence ID" value="SEW13338.1"/>
    <property type="molecule type" value="Genomic_DNA"/>
</dbReference>
<dbReference type="InterPro" id="IPR023393">
    <property type="entry name" value="START-like_dom_sf"/>
</dbReference>
<dbReference type="CDD" id="cd07814">
    <property type="entry name" value="SRPBCC_CalC_Aha1-like"/>
    <property type="match status" value="1"/>
</dbReference>
<dbReference type="SUPFAM" id="SSF55961">
    <property type="entry name" value="Bet v1-like"/>
    <property type="match status" value="1"/>
</dbReference>
<feature type="domain" description="Activator of Hsp90 ATPase homologue 1/2-like C-terminal" evidence="2">
    <location>
        <begin position="14"/>
        <end position="142"/>
    </location>
</feature>
<evidence type="ECO:0000256" key="1">
    <source>
        <dbReference type="ARBA" id="ARBA00006817"/>
    </source>
</evidence>
<dbReference type="Pfam" id="PF08327">
    <property type="entry name" value="AHSA1"/>
    <property type="match status" value="1"/>
</dbReference>
<organism evidence="3 4">
    <name type="scientific">Aliiroseovarius sediminilitoris</name>
    <dbReference type="NCBI Taxonomy" id="1173584"/>
    <lineage>
        <taxon>Bacteria</taxon>
        <taxon>Pseudomonadati</taxon>
        <taxon>Pseudomonadota</taxon>
        <taxon>Alphaproteobacteria</taxon>
        <taxon>Rhodobacterales</taxon>
        <taxon>Paracoccaceae</taxon>
        <taxon>Aliiroseovarius</taxon>
    </lineage>
</organism>
<dbReference type="InterPro" id="IPR013538">
    <property type="entry name" value="ASHA1/2-like_C"/>
</dbReference>
<dbReference type="RefSeq" id="WP_091429736.1">
    <property type="nucleotide sequence ID" value="NZ_FOJB01000001.1"/>
</dbReference>
<protein>
    <submittedName>
        <fullName evidence="3">Uncharacterized conserved protein YndB, AHSA1/START domain</fullName>
    </submittedName>
</protein>
<gene>
    <name evidence="3" type="ORF">SAMN05444851_1615</name>
</gene>
<dbReference type="Proteomes" id="UP000199650">
    <property type="component" value="Unassembled WGS sequence"/>
</dbReference>
<dbReference type="STRING" id="1173584.SAMN05444851_1615"/>
<dbReference type="Gene3D" id="3.30.530.20">
    <property type="match status" value="1"/>
</dbReference>
<evidence type="ECO:0000259" key="2">
    <source>
        <dbReference type="Pfam" id="PF08327"/>
    </source>
</evidence>
<dbReference type="AlphaFoldDB" id="A0A1I0PG64"/>
<proteinExistence type="inferred from homology"/>
<comment type="similarity">
    <text evidence="1">Belongs to the AHA1 family.</text>
</comment>
<name>A0A1I0PG64_9RHOB</name>
<reference evidence="3 4" key="1">
    <citation type="submission" date="2016-10" db="EMBL/GenBank/DDBJ databases">
        <authorList>
            <person name="de Groot N.N."/>
        </authorList>
    </citation>
    <scope>NUCLEOTIDE SEQUENCE [LARGE SCALE GENOMIC DNA]</scope>
    <source>
        <strain evidence="3 4">DSM 29439</strain>
    </source>
</reference>
<dbReference type="OrthoDB" id="9805228at2"/>
<sequence>MTDLSLEITRHIPYPPERVFDAWLDPKMLVKFMIPGAGVTVPDASVNATVGGRFSIIMRVPEAGDLPHEGEYRIIDRAKRLQFTWESPASTAEESIVTLDLTPKDGGTDLRLHHIRFPSEESRDNHNGGWSAILAKLDEVLG</sequence>
<evidence type="ECO:0000313" key="3">
    <source>
        <dbReference type="EMBL" id="SEW13338.1"/>
    </source>
</evidence>
<keyword evidence="4" id="KW-1185">Reference proteome</keyword>
<evidence type="ECO:0000313" key="4">
    <source>
        <dbReference type="Proteomes" id="UP000199650"/>
    </source>
</evidence>